<proteinExistence type="predicted"/>
<name>A0A9P8RIJ7_9PEZI</name>
<organism evidence="2 3">
    <name type="scientific">Truncatella angustata</name>
    <dbReference type="NCBI Taxonomy" id="152316"/>
    <lineage>
        <taxon>Eukaryota</taxon>
        <taxon>Fungi</taxon>
        <taxon>Dikarya</taxon>
        <taxon>Ascomycota</taxon>
        <taxon>Pezizomycotina</taxon>
        <taxon>Sordariomycetes</taxon>
        <taxon>Xylariomycetidae</taxon>
        <taxon>Amphisphaeriales</taxon>
        <taxon>Sporocadaceae</taxon>
        <taxon>Truncatella</taxon>
    </lineage>
</organism>
<dbReference type="RefSeq" id="XP_045953041.1">
    <property type="nucleotide sequence ID" value="XM_046096745.1"/>
</dbReference>
<keyword evidence="3" id="KW-1185">Reference proteome</keyword>
<feature type="region of interest" description="Disordered" evidence="1">
    <location>
        <begin position="178"/>
        <end position="209"/>
    </location>
</feature>
<sequence>MNETDQMAMTVLFDPDKREPNVVSDKDPVKHLRVSNYKKPSLVDCSEDTAIDHELKLPGDSAILIEVIEIPDADTPASNEKMKRDNICTTEDIKEIQTDPSFHEVTHIESAQKPATILECCPYIRMSTTPIELAGQPPTITGPESYDRLSMTPIESAAGASNKDVQNPCIGPALEVAAGHQANSRDASERRDTGFSTQPTPEKKTQIDLLEVSMDPEVLVDETSESSSSHLSLQSDGYTTTQLSQNSWSSVCSQSEESSEASLRSQISFSSFEDLSSLSLVTGINRIGVISQNQPEILHEDSLSPPSPEAPPHYEMPSQPSEIAYIDKDSPELKGWCHAVWLALRAWKIPPAGNDIQECDNEGEASMSEAEGLLQGESQVMKDGADPYHIPSEIKRRSHIEKVKLPQSLGHRLRVLADRGSNVLDTISRLSTRAATKADSSAQEPAPGTQRTKAVDQWLLRDYRVSIATGQIPSSRFICYYEEPFTVYDTSVPLTHPVGGHESGFKVESDDYPNENYKPCHCDSDGLCKACSSTAKEPVCSDEPLTSTSTASDTCIYKPARIPHSNPFGHYYGWSWV</sequence>
<gene>
    <name evidence="2" type="ORF">BKA67DRAFT_410344</name>
</gene>
<evidence type="ECO:0000313" key="3">
    <source>
        <dbReference type="Proteomes" id="UP000758603"/>
    </source>
</evidence>
<dbReference type="GeneID" id="70125637"/>
<reference evidence="2" key="1">
    <citation type="journal article" date="2021" name="Nat. Commun.">
        <title>Genetic determinants of endophytism in the Arabidopsis root mycobiome.</title>
        <authorList>
            <person name="Mesny F."/>
            <person name="Miyauchi S."/>
            <person name="Thiergart T."/>
            <person name="Pickel B."/>
            <person name="Atanasova L."/>
            <person name="Karlsson M."/>
            <person name="Huettel B."/>
            <person name="Barry K.W."/>
            <person name="Haridas S."/>
            <person name="Chen C."/>
            <person name="Bauer D."/>
            <person name="Andreopoulos W."/>
            <person name="Pangilinan J."/>
            <person name="LaButti K."/>
            <person name="Riley R."/>
            <person name="Lipzen A."/>
            <person name="Clum A."/>
            <person name="Drula E."/>
            <person name="Henrissat B."/>
            <person name="Kohler A."/>
            <person name="Grigoriev I.V."/>
            <person name="Martin F.M."/>
            <person name="Hacquard S."/>
        </authorList>
    </citation>
    <scope>NUCLEOTIDE SEQUENCE</scope>
    <source>
        <strain evidence="2">MPI-SDFR-AT-0073</strain>
    </source>
</reference>
<dbReference type="Proteomes" id="UP000758603">
    <property type="component" value="Unassembled WGS sequence"/>
</dbReference>
<comment type="caution">
    <text evidence="2">The sequence shown here is derived from an EMBL/GenBank/DDBJ whole genome shotgun (WGS) entry which is preliminary data.</text>
</comment>
<evidence type="ECO:0000313" key="2">
    <source>
        <dbReference type="EMBL" id="KAH6646527.1"/>
    </source>
</evidence>
<evidence type="ECO:0000256" key="1">
    <source>
        <dbReference type="SAM" id="MobiDB-lite"/>
    </source>
</evidence>
<protein>
    <submittedName>
        <fullName evidence="2">Uncharacterized protein</fullName>
    </submittedName>
</protein>
<dbReference type="AlphaFoldDB" id="A0A9P8RIJ7"/>
<dbReference type="EMBL" id="JAGPXC010000009">
    <property type="protein sequence ID" value="KAH6646527.1"/>
    <property type="molecule type" value="Genomic_DNA"/>
</dbReference>
<accession>A0A9P8RIJ7</accession>